<evidence type="ECO:0000313" key="2">
    <source>
        <dbReference type="Proteomes" id="UP001304243"/>
    </source>
</evidence>
<reference evidence="1 2" key="1">
    <citation type="submission" date="2022-11" db="EMBL/GenBank/DDBJ databases">
        <title>Mucor velutinosus strain NIH1002 WGS.</title>
        <authorList>
            <person name="Subramanian P."/>
            <person name="Mullikin J.C."/>
            <person name="Segre J.A."/>
            <person name="Zelazny A.M."/>
        </authorList>
    </citation>
    <scope>NUCLEOTIDE SEQUENCE [LARGE SCALE GENOMIC DNA]</scope>
    <source>
        <strain evidence="1 2">NIH1002</strain>
    </source>
</reference>
<name>A0AAN7DI99_9FUNG</name>
<accession>A0AAN7DI99</accession>
<dbReference type="Proteomes" id="UP001304243">
    <property type="component" value="Unassembled WGS sequence"/>
</dbReference>
<dbReference type="GeneID" id="89944620"/>
<dbReference type="EMBL" id="JASEJX010000013">
    <property type="protein sequence ID" value="KAK4517578.1"/>
    <property type="molecule type" value="Genomic_DNA"/>
</dbReference>
<sequence>MRDTSWSTVLNSLVLSKCWYVLRVTPFAQSNVQAIRSICTKFLRKGIFPVIPWATWTKPKPLGGLGVLDVALQQSALYFRWVQPLLHPSDSPHILDLLLVMLVNKQNQSAHEQVPLLFPLTRTTGLTKQRTNTVTMIYKSVDCLKRINEPVHLNIATALILPAKAILRPSATVSKSYNTAHMVVLVTLGNIWRAQVRVIFHSTPFTWIDVVQQIKNRLLQLHAQTEIHKQL</sequence>
<evidence type="ECO:0000313" key="1">
    <source>
        <dbReference type="EMBL" id="KAK4517578.1"/>
    </source>
</evidence>
<protein>
    <submittedName>
        <fullName evidence="1">COP9 signalosome complex subunit 2</fullName>
    </submittedName>
</protein>
<comment type="caution">
    <text evidence="1">The sequence shown here is derived from an EMBL/GenBank/DDBJ whole genome shotgun (WGS) entry which is preliminary data.</text>
</comment>
<organism evidence="1 2">
    <name type="scientific">Mucor velutinosus</name>
    <dbReference type="NCBI Taxonomy" id="708070"/>
    <lineage>
        <taxon>Eukaryota</taxon>
        <taxon>Fungi</taxon>
        <taxon>Fungi incertae sedis</taxon>
        <taxon>Mucoromycota</taxon>
        <taxon>Mucoromycotina</taxon>
        <taxon>Mucoromycetes</taxon>
        <taxon>Mucorales</taxon>
        <taxon>Mucorineae</taxon>
        <taxon>Mucoraceae</taxon>
        <taxon>Mucor</taxon>
    </lineage>
</organism>
<dbReference type="RefSeq" id="XP_064684244.1">
    <property type="nucleotide sequence ID" value="XM_064820324.1"/>
</dbReference>
<dbReference type="AlphaFoldDB" id="A0AAN7DI99"/>
<gene>
    <name evidence="1" type="primary">COPS2</name>
    <name evidence="1" type="ORF">ATC70_000918</name>
</gene>
<keyword evidence="2" id="KW-1185">Reference proteome</keyword>
<proteinExistence type="predicted"/>